<dbReference type="Proteomes" id="UP000264294">
    <property type="component" value="Unassembled WGS sequence"/>
</dbReference>
<sequence>MENFICTTCGVQYAASLEEPANCFICNEERQYINPQGQFWTTLESLQTSYTYKNEITQEEKGLYSITTKPEFAIGQTAYVVKTESYRLLWDCITYLDETTIEKVKELGGLDAIVLSHPHYYSTQVEWAETFDVPIYIHEDDKQWVMRPSNHIVFWTGETLQLADGITVHRLGGHFKGGSVLHWEQGNDGKGILLTGDIIQVVADQQWVSFMYSYPNLIPLPARKVEEMANRVKPLQFNRLYNAFHRVVKENANESVERSAERYIEALEGKLFHT</sequence>
<dbReference type="Proteomes" id="UP000029389">
    <property type="component" value="Unassembled WGS sequence"/>
</dbReference>
<dbReference type="PANTHER" id="PTHR36839">
    <property type="entry name" value="METALLO-BETA-LACTAMASE FAMILY PROTEIN (AFU_ORTHOLOGUE AFUA_5G12770)"/>
    <property type="match status" value="1"/>
</dbReference>
<dbReference type="PANTHER" id="PTHR36839:SF1">
    <property type="entry name" value="METALLO-BETA-LACTAMASE FAMILY PROTEIN (AFU_ORTHOLOGUE AFUA_5G12770)"/>
    <property type="match status" value="1"/>
</dbReference>
<dbReference type="EMBL" id="JMQC01000008">
    <property type="protein sequence ID" value="KFM98728.1"/>
    <property type="molecule type" value="Genomic_DNA"/>
</dbReference>
<reference evidence="2 4" key="1">
    <citation type="submission" date="2014-04" db="EMBL/GenBank/DDBJ databases">
        <authorList>
            <person name="Bishop-Lilly K.A."/>
            <person name="Broomall S.M."/>
            <person name="Chain P.S."/>
            <person name="Chertkov O."/>
            <person name="Coyne S.R."/>
            <person name="Daligault H.E."/>
            <person name="Davenport K.W."/>
            <person name="Erkkila T."/>
            <person name="Frey K.G."/>
            <person name="Gibbons H.S."/>
            <person name="Gu W."/>
            <person name="Jaissle J."/>
            <person name="Johnson S.L."/>
            <person name="Koroleva G.I."/>
            <person name="Ladner J.T."/>
            <person name="Lo C.-C."/>
            <person name="Minogue T.D."/>
            <person name="Munk C."/>
            <person name="Palacios G.F."/>
            <person name="Redden C.L."/>
            <person name="Rosenzweig C.N."/>
            <person name="Scholz M.B."/>
            <person name="Teshima H."/>
            <person name="Xu Y."/>
        </authorList>
    </citation>
    <scope>NUCLEOTIDE SEQUENCE [LARGE SCALE GENOMIC DNA]</scope>
    <source>
        <strain evidence="2 4">BHP</strain>
    </source>
</reference>
<evidence type="ECO:0000313" key="5">
    <source>
        <dbReference type="Proteomes" id="UP000264294"/>
    </source>
</evidence>
<dbReference type="SUPFAM" id="SSF56281">
    <property type="entry name" value="Metallo-hydrolase/oxidoreductase"/>
    <property type="match status" value="1"/>
</dbReference>
<dbReference type="SMART" id="SM00849">
    <property type="entry name" value="Lactamase_B"/>
    <property type="match status" value="1"/>
</dbReference>
<dbReference type="PATRIC" id="fig|1405.8.peg.374"/>
<dbReference type="InterPro" id="IPR001279">
    <property type="entry name" value="Metallo-B-lactamas"/>
</dbReference>
<evidence type="ECO:0000313" key="4">
    <source>
        <dbReference type="Proteomes" id="UP000029389"/>
    </source>
</evidence>
<proteinExistence type="predicted"/>
<keyword evidence="5" id="KW-1185">Reference proteome</keyword>
<evidence type="ECO:0000313" key="2">
    <source>
        <dbReference type="EMBL" id="KFM98728.1"/>
    </source>
</evidence>
<name>A0A090YIS7_9BACI</name>
<dbReference type="AlphaFoldDB" id="A0A090YIS7"/>
<feature type="domain" description="Metallo-beta-lactamase" evidence="1">
    <location>
        <begin position="75"/>
        <end position="239"/>
    </location>
</feature>
<evidence type="ECO:0000259" key="1">
    <source>
        <dbReference type="SMART" id="SM00849"/>
    </source>
</evidence>
<accession>A0A090YIS7</accession>
<organism evidence="2 4">
    <name type="scientific">Bacillus clarus</name>
    <dbReference type="NCBI Taxonomy" id="2338372"/>
    <lineage>
        <taxon>Bacteria</taxon>
        <taxon>Bacillati</taxon>
        <taxon>Bacillota</taxon>
        <taxon>Bacilli</taxon>
        <taxon>Bacillales</taxon>
        <taxon>Bacillaceae</taxon>
        <taxon>Bacillus</taxon>
        <taxon>Bacillus cereus group</taxon>
    </lineage>
</organism>
<dbReference type="CDD" id="cd07727">
    <property type="entry name" value="YmaE-like_MBL-fold"/>
    <property type="match status" value="1"/>
</dbReference>
<dbReference type="STRING" id="1405.B7492_17825"/>
<dbReference type="EMBL" id="QVOD01000028">
    <property type="protein sequence ID" value="RFT65111.1"/>
    <property type="molecule type" value="Genomic_DNA"/>
</dbReference>
<dbReference type="Pfam" id="PF00753">
    <property type="entry name" value="Lactamase_B"/>
    <property type="match status" value="1"/>
</dbReference>
<evidence type="ECO:0000313" key="3">
    <source>
        <dbReference type="EMBL" id="RFT65111.1"/>
    </source>
</evidence>
<dbReference type="RefSeq" id="WP_042978909.1">
    <property type="nucleotide sequence ID" value="NZ_JMQC01000008.1"/>
</dbReference>
<dbReference type="InterPro" id="IPR036866">
    <property type="entry name" value="RibonucZ/Hydroxyglut_hydro"/>
</dbReference>
<protein>
    <submittedName>
        <fullName evidence="3">MBL fold metallo-hydrolase</fullName>
    </submittedName>
    <submittedName>
        <fullName evidence="2">Metallo-beta-lactamase superfamily protein</fullName>
    </submittedName>
</protein>
<comment type="caution">
    <text evidence="2">The sequence shown here is derived from an EMBL/GenBank/DDBJ whole genome shotgun (WGS) entry which is preliminary data.</text>
</comment>
<dbReference type="Gene3D" id="3.60.15.10">
    <property type="entry name" value="Ribonuclease Z/Hydroxyacylglutathione hydrolase-like"/>
    <property type="match status" value="1"/>
</dbReference>
<gene>
    <name evidence="3" type="ORF">D0U04_19805</name>
    <name evidence="2" type="ORF">DJ93_205</name>
</gene>
<reference evidence="3 5" key="2">
    <citation type="submission" date="2018-08" db="EMBL/GenBank/DDBJ databases">
        <title>Bacillus clarus sp. nov. strain PS00077A.</title>
        <authorList>
            <person name="Mendez Acevedo M."/>
            <person name="Carroll L."/>
            <person name="Mukherjee M."/>
            <person name="Wiedmann M."/>
            <person name="Kovac J."/>
        </authorList>
    </citation>
    <scope>NUCLEOTIDE SEQUENCE [LARGE SCALE GENOMIC DNA]</scope>
    <source>
        <strain evidence="3 5">PS00077A</strain>
    </source>
</reference>